<proteinExistence type="predicted"/>
<name>A7TQX6_VANPO</name>
<dbReference type="Proteomes" id="UP000000267">
    <property type="component" value="Unassembled WGS sequence"/>
</dbReference>
<dbReference type="InParanoid" id="A7TQX6"/>
<sequence length="24" mass="2625">STSGNRGWQGVSTDIALIYEIDLE</sequence>
<dbReference type="AlphaFoldDB" id="A7TQX6"/>
<protein>
    <submittedName>
        <fullName evidence="1">Uncharacterized protein</fullName>
    </submittedName>
</protein>
<reference evidence="1 2" key="1">
    <citation type="journal article" date="2007" name="Proc. Natl. Acad. Sci. U.S.A.">
        <title>Independent sorting-out of thousands of duplicated gene pairs in two yeast species descended from a whole-genome duplication.</title>
        <authorList>
            <person name="Scannell D.R."/>
            <person name="Frank A.C."/>
            <person name="Conant G.C."/>
            <person name="Byrne K.P."/>
            <person name="Woolfit M."/>
            <person name="Wolfe K.H."/>
        </authorList>
    </citation>
    <scope>NUCLEOTIDE SEQUENCE [LARGE SCALE GENOMIC DNA]</scope>
    <source>
        <strain evidence="2">ATCC 22028 / DSM 70294 / BCRC 21397 / CBS 2163 / NBRC 10782 / NRRL Y-8283 / UCD 57-17</strain>
    </source>
</reference>
<dbReference type="HOGENOM" id="CLU_3422567_0_0_1"/>
<feature type="non-terminal residue" evidence="1">
    <location>
        <position position="1"/>
    </location>
</feature>
<keyword evidence="2" id="KW-1185">Reference proteome</keyword>
<evidence type="ECO:0000313" key="2">
    <source>
        <dbReference type="Proteomes" id="UP000000267"/>
    </source>
</evidence>
<gene>
    <name evidence="1" type="ORF">Kpol_1011p21</name>
</gene>
<dbReference type="EMBL" id="DS480465">
    <property type="protein sequence ID" value="EDO15349.1"/>
    <property type="molecule type" value="Genomic_DNA"/>
</dbReference>
<organism evidence="2">
    <name type="scientific">Vanderwaltozyma polyspora (strain ATCC 22028 / DSM 70294 / BCRC 21397 / CBS 2163 / NBRC 10782 / NRRL Y-8283 / UCD 57-17)</name>
    <name type="common">Kluyveromyces polysporus</name>
    <dbReference type="NCBI Taxonomy" id="436907"/>
    <lineage>
        <taxon>Eukaryota</taxon>
        <taxon>Fungi</taxon>
        <taxon>Dikarya</taxon>
        <taxon>Ascomycota</taxon>
        <taxon>Saccharomycotina</taxon>
        <taxon>Saccharomycetes</taxon>
        <taxon>Saccharomycetales</taxon>
        <taxon>Saccharomycetaceae</taxon>
        <taxon>Vanderwaltozyma</taxon>
    </lineage>
</organism>
<evidence type="ECO:0000313" key="1">
    <source>
        <dbReference type="EMBL" id="EDO15349.1"/>
    </source>
</evidence>
<accession>A7TQX6</accession>
<dbReference type="KEGG" id="vpo:Kpol_1011p21"/>